<evidence type="ECO:0000313" key="1">
    <source>
        <dbReference type="EMBL" id="KXH66592.1"/>
    </source>
</evidence>
<reference evidence="1 2" key="1">
    <citation type="submission" date="2014-02" db="EMBL/GenBank/DDBJ databases">
        <title>The genome sequence of Colletotrichum salicis CBS 607.94.</title>
        <authorList>
            <person name="Baroncelli R."/>
            <person name="Thon M.R."/>
        </authorList>
    </citation>
    <scope>NUCLEOTIDE SEQUENCE [LARGE SCALE GENOMIC DNA]</scope>
    <source>
        <strain evidence="1 2">CBS 607.94</strain>
    </source>
</reference>
<protein>
    <submittedName>
        <fullName evidence="1">Uncharacterized protein</fullName>
    </submittedName>
</protein>
<keyword evidence="2" id="KW-1185">Reference proteome</keyword>
<comment type="caution">
    <text evidence="1">The sequence shown here is derived from an EMBL/GenBank/DDBJ whole genome shotgun (WGS) entry which is preliminary data.</text>
</comment>
<evidence type="ECO:0000313" key="2">
    <source>
        <dbReference type="Proteomes" id="UP000070121"/>
    </source>
</evidence>
<dbReference type="AlphaFoldDB" id="A0A135V1Y3"/>
<accession>A0A135V1Y3</accession>
<dbReference type="EMBL" id="JFFI01000637">
    <property type="protein sequence ID" value="KXH66592.1"/>
    <property type="molecule type" value="Genomic_DNA"/>
</dbReference>
<organism evidence="1 2">
    <name type="scientific">Colletotrichum salicis</name>
    <dbReference type="NCBI Taxonomy" id="1209931"/>
    <lineage>
        <taxon>Eukaryota</taxon>
        <taxon>Fungi</taxon>
        <taxon>Dikarya</taxon>
        <taxon>Ascomycota</taxon>
        <taxon>Pezizomycotina</taxon>
        <taxon>Sordariomycetes</taxon>
        <taxon>Hypocreomycetidae</taxon>
        <taxon>Glomerellales</taxon>
        <taxon>Glomerellaceae</taxon>
        <taxon>Colletotrichum</taxon>
        <taxon>Colletotrichum acutatum species complex</taxon>
    </lineage>
</organism>
<sequence length="131" mass="14293">MQFEASPAIESVGVDWAAPRLSGTSRGTILIEQRRPPLAKLVPSTKVLVTLPQTYDACWDEARLLPLAVVGELCNNRQCQAGIVVDVREGVSGLSTFRGSTGVGTMRKDVEETVALQAQRETREPIVIFDR</sequence>
<dbReference type="Proteomes" id="UP000070121">
    <property type="component" value="Unassembled WGS sequence"/>
</dbReference>
<gene>
    <name evidence="1" type="ORF">CSAL01_12947</name>
</gene>
<proteinExistence type="predicted"/>
<name>A0A135V1Y3_9PEZI</name>